<dbReference type="InterPro" id="IPR002912">
    <property type="entry name" value="ACT_dom"/>
</dbReference>
<evidence type="ECO:0000256" key="1">
    <source>
        <dbReference type="ARBA" id="ARBA00003121"/>
    </source>
</evidence>
<dbReference type="GO" id="GO:0004072">
    <property type="term" value="F:aspartate kinase activity"/>
    <property type="evidence" value="ECO:0007669"/>
    <property type="project" value="UniProtKB-EC"/>
</dbReference>
<evidence type="ECO:0000259" key="16">
    <source>
        <dbReference type="PROSITE" id="PS51671"/>
    </source>
</evidence>
<comment type="catalytic activity">
    <reaction evidence="13 14">
        <text>L-aspartate + ATP = 4-phospho-L-aspartate + ADP</text>
        <dbReference type="Rhea" id="RHEA:23776"/>
        <dbReference type="ChEBI" id="CHEBI:29991"/>
        <dbReference type="ChEBI" id="CHEBI:30616"/>
        <dbReference type="ChEBI" id="CHEBI:57535"/>
        <dbReference type="ChEBI" id="CHEBI:456216"/>
        <dbReference type="EC" id="2.7.2.4"/>
    </reaction>
</comment>
<evidence type="ECO:0000256" key="8">
    <source>
        <dbReference type="ARBA" id="ARBA00022741"/>
    </source>
</evidence>
<reference evidence="17 18" key="1">
    <citation type="submission" date="2023-07" db="EMBL/GenBank/DDBJ databases">
        <title>Genomic Encyclopedia of Type Strains, Phase IV (KMG-IV): sequencing the most valuable type-strain genomes for metagenomic binning, comparative biology and taxonomic classification.</title>
        <authorList>
            <person name="Goeker M."/>
        </authorList>
    </citation>
    <scope>NUCLEOTIDE SEQUENCE [LARGE SCALE GENOMIC DNA]</scope>
    <source>
        <strain evidence="17 18">DSM 23948</strain>
    </source>
</reference>
<evidence type="ECO:0000256" key="2">
    <source>
        <dbReference type="ARBA" id="ARBA00004766"/>
    </source>
</evidence>
<feature type="domain" description="ACT" evidence="16">
    <location>
        <begin position="344"/>
        <end position="412"/>
    </location>
</feature>
<proteinExistence type="inferred from homology"/>
<dbReference type="InterPro" id="IPR036393">
    <property type="entry name" value="AceGlu_kinase-like_sf"/>
</dbReference>
<keyword evidence="9 14" id="KW-0418">Kinase</keyword>
<comment type="pathway">
    <text evidence="2 15">Amino-acid biosynthesis; L-lysine biosynthesis via DAP pathway; (S)-tetrahydrodipicolinate from L-aspartate: step 1/4.</text>
</comment>
<dbReference type="PANTHER" id="PTHR21499:SF3">
    <property type="entry name" value="ASPARTOKINASE"/>
    <property type="match status" value="1"/>
</dbReference>
<dbReference type="PIRSF" id="PIRSF000726">
    <property type="entry name" value="Asp_kin"/>
    <property type="match status" value="1"/>
</dbReference>
<keyword evidence="18" id="KW-1185">Reference proteome</keyword>
<accession>A0ABT9V733</accession>
<dbReference type="CDD" id="cd04937">
    <property type="entry name" value="ACT_AKi-DapG-BS_2"/>
    <property type="match status" value="1"/>
</dbReference>
<comment type="pathway">
    <text evidence="3 15">Amino-acid biosynthesis; L-methionine biosynthesis via de novo pathway; L-homoserine from L-aspartate: step 1/3.</text>
</comment>
<evidence type="ECO:0000256" key="10">
    <source>
        <dbReference type="ARBA" id="ARBA00022840"/>
    </source>
</evidence>
<dbReference type="NCBIfam" id="TIGR00656">
    <property type="entry name" value="asp_kin_monofn"/>
    <property type="match status" value="1"/>
</dbReference>
<keyword evidence="12" id="KW-0457">Lysine biosynthesis</keyword>
<evidence type="ECO:0000256" key="6">
    <source>
        <dbReference type="ARBA" id="ARBA00022605"/>
    </source>
</evidence>
<keyword evidence="6 15" id="KW-0028">Amino-acid biosynthesis</keyword>
<dbReference type="NCBIfam" id="NF005155">
    <property type="entry name" value="PRK06635.1-4"/>
    <property type="match status" value="1"/>
</dbReference>
<evidence type="ECO:0000256" key="9">
    <source>
        <dbReference type="ARBA" id="ARBA00022777"/>
    </source>
</evidence>
<dbReference type="InterPro" id="IPR018042">
    <property type="entry name" value="Aspartate_kinase_CS"/>
</dbReference>
<dbReference type="InterPro" id="IPR001341">
    <property type="entry name" value="Asp_kinase"/>
</dbReference>
<evidence type="ECO:0000256" key="13">
    <source>
        <dbReference type="ARBA" id="ARBA00047872"/>
    </source>
</evidence>
<comment type="similarity">
    <text evidence="5 14">Belongs to the aspartokinase family.</text>
</comment>
<evidence type="ECO:0000313" key="17">
    <source>
        <dbReference type="EMBL" id="MDQ0156760.1"/>
    </source>
</evidence>
<dbReference type="NCBIfam" id="TIGR00657">
    <property type="entry name" value="asp_kinases"/>
    <property type="match status" value="1"/>
</dbReference>
<gene>
    <name evidence="17" type="ORF">J2S07_003083</name>
</gene>
<evidence type="ECO:0000256" key="15">
    <source>
        <dbReference type="RuleBase" id="RU004249"/>
    </source>
</evidence>
<dbReference type="EMBL" id="JAUSTU010000015">
    <property type="protein sequence ID" value="MDQ0156760.1"/>
    <property type="molecule type" value="Genomic_DNA"/>
</dbReference>
<sequence>MKIIVQKFGGTSVRNEETRQNARNHIQKALDEGYKVVVVVSAMGRSGEPYATDTLLSLIGGSKSKVTKREQDLLLSCGEAISSVVFSNMLLENGINATSLTGAQAGFRTNHDFTNAKIIEMDCTRLVSELEKYDVVVVAGFQGMAKNGDTTTIGRGGSDTSAAALGAALQAEWIDIFTDVEGIMTADPRIAENARPLSVVTYNEVCNMAYQGAKVIHPRAVEIAMQAKVPIRIRSTYSDSPGTLVTTVNRSSRGSDVRERTVTGIAHVSPVTQIKVTAKKGQYNLQSEVFKSMANEKISVDFINISPNGVVYTVTEEMTDRAEEILTSLGYEPELERDCAKVSVVGAGITGVPGITAKIVTALSEKGIRILQSADSHTTIWVLVKETDLVTAVNALHDAFQLEKDSFEYEQS</sequence>
<keyword evidence="8" id="KW-0547">Nucleotide-binding</keyword>
<dbReference type="Proteomes" id="UP001231362">
    <property type="component" value="Unassembled WGS sequence"/>
</dbReference>
<evidence type="ECO:0000256" key="11">
    <source>
        <dbReference type="ARBA" id="ARBA00022915"/>
    </source>
</evidence>
<dbReference type="EC" id="2.7.2.4" evidence="14"/>
<comment type="caution">
    <text evidence="17">The sequence shown here is derived from an EMBL/GenBank/DDBJ whole genome shotgun (WGS) entry which is preliminary data.</text>
</comment>
<dbReference type="CDD" id="cd04914">
    <property type="entry name" value="ACT_AKi-DapG-BS_1"/>
    <property type="match status" value="1"/>
</dbReference>
<dbReference type="Gene3D" id="3.40.1160.10">
    <property type="entry name" value="Acetylglutamate kinase-like"/>
    <property type="match status" value="1"/>
</dbReference>
<dbReference type="Pfam" id="PF00696">
    <property type="entry name" value="AA_kinase"/>
    <property type="match status" value="1"/>
</dbReference>
<keyword evidence="10" id="KW-0067">ATP-binding</keyword>
<evidence type="ECO:0000256" key="7">
    <source>
        <dbReference type="ARBA" id="ARBA00022679"/>
    </source>
</evidence>
<dbReference type="PANTHER" id="PTHR21499">
    <property type="entry name" value="ASPARTATE KINASE"/>
    <property type="match status" value="1"/>
</dbReference>
<evidence type="ECO:0000256" key="5">
    <source>
        <dbReference type="ARBA" id="ARBA00010122"/>
    </source>
</evidence>
<evidence type="ECO:0000256" key="12">
    <source>
        <dbReference type="ARBA" id="ARBA00023154"/>
    </source>
</evidence>
<dbReference type="PROSITE" id="PS51671">
    <property type="entry name" value="ACT"/>
    <property type="match status" value="1"/>
</dbReference>
<evidence type="ECO:0000256" key="4">
    <source>
        <dbReference type="ARBA" id="ARBA00005139"/>
    </source>
</evidence>
<dbReference type="InterPro" id="IPR005260">
    <property type="entry name" value="Asp_kin_monofn"/>
</dbReference>
<protein>
    <recommendedName>
        <fullName evidence="14">Aspartokinase</fullName>
        <ecNumber evidence="14">2.7.2.4</ecNumber>
    </recommendedName>
</protein>
<dbReference type="RefSeq" id="WP_307151260.1">
    <property type="nucleotide sequence ID" value="NZ_JAUSTU010000015.1"/>
</dbReference>
<evidence type="ECO:0000256" key="3">
    <source>
        <dbReference type="ARBA" id="ARBA00004986"/>
    </source>
</evidence>
<evidence type="ECO:0000313" key="18">
    <source>
        <dbReference type="Proteomes" id="UP001231362"/>
    </source>
</evidence>
<keyword evidence="11" id="KW-0220">Diaminopimelate biosynthesis</keyword>
<dbReference type="Pfam" id="PF13840">
    <property type="entry name" value="ACT_7"/>
    <property type="match status" value="1"/>
</dbReference>
<dbReference type="Gene3D" id="3.30.2130.10">
    <property type="entry name" value="VC0802-like"/>
    <property type="match status" value="1"/>
</dbReference>
<dbReference type="SUPFAM" id="SSF53633">
    <property type="entry name" value="Carbamate kinase-like"/>
    <property type="match status" value="1"/>
</dbReference>
<keyword evidence="7 14" id="KW-0808">Transferase</keyword>
<dbReference type="SUPFAM" id="SSF55021">
    <property type="entry name" value="ACT-like"/>
    <property type="match status" value="2"/>
</dbReference>
<name>A0ABT9V733_9BACL</name>
<organism evidence="17 18">
    <name type="scientific">Anoxybacillus andreesenii</name>
    <dbReference type="NCBI Taxonomy" id="1325932"/>
    <lineage>
        <taxon>Bacteria</taxon>
        <taxon>Bacillati</taxon>
        <taxon>Bacillota</taxon>
        <taxon>Bacilli</taxon>
        <taxon>Bacillales</taxon>
        <taxon>Anoxybacillaceae</taxon>
        <taxon>Anoxybacillus</taxon>
    </lineage>
</organism>
<evidence type="ECO:0000256" key="14">
    <source>
        <dbReference type="RuleBase" id="RU003448"/>
    </source>
</evidence>
<dbReference type="InterPro" id="IPR001048">
    <property type="entry name" value="Asp/Glu/Uridylate_kinase"/>
</dbReference>
<dbReference type="PROSITE" id="PS00324">
    <property type="entry name" value="ASPARTOKINASE"/>
    <property type="match status" value="1"/>
</dbReference>
<comment type="function">
    <text evidence="1">Catalyzes the phosphorylation of the beta-carboxyl group of aspartic acid with ATP to yield 4-phospho-L-aspartate, which is involved in the branched biosynthetic pathway leading to the biosynthesis of amino acids threonine, isoleucine and methionine.</text>
</comment>
<dbReference type="NCBIfam" id="NF006068">
    <property type="entry name" value="PRK08210.1"/>
    <property type="match status" value="1"/>
</dbReference>
<dbReference type="InterPro" id="IPR045865">
    <property type="entry name" value="ACT-like_dom_sf"/>
</dbReference>
<comment type="pathway">
    <text evidence="4 15">Amino-acid biosynthesis; L-threonine biosynthesis; L-threonine from L-aspartate: step 1/5.</text>
</comment>
<dbReference type="InterPro" id="IPR027795">
    <property type="entry name" value="CASTOR_ACT_dom"/>
</dbReference>